<comment type="caution">
    <text evidence="2">The sequence shown here is derived from an EMBL/GenBank/DDBJ whole genome shotgun (WGS) entry which is preliminary data.</text>
</comment>
<accession>A0AAN7A275</accession>
<evidence type="ECO:0000313" key="2">
    <source>
        <dbReference type="EMBL" id="KAK4172581.1"/>
    </source>
</evidence>
<dbReference type="Proteomes" id="UP001302321">
    <property type="component" value="Unassembled WGS sequence"/>
</dbReference>
<feature type="region of interest" description="Disordered" evidence="1">
    <location>
        <begin position="53"/>
        <end position="73"/>
    </location>
</feature>
<feature type="region of interest" description="Disordered" evidence="1">
    <location>
        <begin position="143"/>
        <end position="168"/>
    </location>
</feature>
<reference evidence="2" key="1">
    <citation type="journal article" date="2023" name="Mol. Phylogenet. Evol.">
        <title>Genome-scale phylogeny and comparative genomics of the fungal order Sordariales.</title>
        <authorList>
            <person name="Hensen N."/>
            <person name="Bonometti L."/>
            <person name="Westerberg I."/>
            <person name="Brannstrom I.O."/>
            <person name="Guillou S."/>
            <person name="Cros-Aarteil S."/>
            <person name="Calhoun S."/>
            <person name="Haridas S."/>
            <person name="Kuo A."/>
            <person name="Mondo S."/>
            <person name="Pangilinan J."/>
            <person name="Riley R."/>
            <person name="LaButti K."/>
            <person name="Andreopoulos B."/>
            <person name="Lipzen A."/>
            <person name="Chen C."/>
            <person name="Yan M."/>
            <person name="Daum C."/>
            <person name="Ng V."/>
            <person name="Clum A."/>
            <person name="Steindorff A."/>
            <person name="Ohm R.A."/>
            <person name="Martin F."/>
            <person name="Silar P."/>
            <person name="Natvig D.O."/>
            <person name="Lalanne C."/>
            <person name="Gautier V."/>
            <person name="Ament-Velasquez S.L."/>
            <person name="Kruys A."/>
            <person name="Hutchinson M.I."/>
            <person name="Powell A.J."/>
            <person name="Barry K."/>
            <person name="Miller A.N."/>
            <person name="Grigoriev I.V."/>
            <person name="Debuchy R."/>
            <person name="Gladieux P."/>
            <person name="Hiltunen Thoren M."/>
            <person name="Johannesson H."/>
        </authorList>
    </citation>
    <scope>NUCLEOTIDE SEQUENCE</scope>
    <source>
        <strain evidence="2">CBS 892.96</strain>
    </source>
</reference>
<proteinExistence type="predicted"/>
<name>A0AAN7A275_9PEZI</name>
<sequence length="168" mass="18037">MALASTSSQNPTDGFGALTFKSLLWVYPAPMACVKQAQMPGRRMEGLVPERASVRRRTHTRTPPTGIPQGDTRPKAQGIGYLWMLGFAYFAMSWSVSPVSLSGSLALPCGSAERAAIRDQIHPTVVQSSLSIDILTQHQFLHPKSASPTSTRPSALTAETDSPGVTLE</sequence>
<dbReference type="EMBL" id="MU866410">
    <property type="protein sequence ID" value="KAK4172581.1"/>
    <property type="molecule type" value="Genomic_DNA"/>
</dbReference>
<dbReference type="AlphaFoldDB" id="A0AAN7A275"/>
<protein>
    <submittedName>
        <fullName evidence="2">Uncharacterized protein</fullName>
    </submittedName>
</protein>
<feature type="compositionally biased region" description="Polar residues" evidence="1">
    <location>
        <begin position="146"/>
        <end position="160"/>
    </location>
</feature>
<gene>
    <name evidence="2" type="ORF">QBC36DRAFT_314684</name>
</gene>
<evidence type="ECO:0000256" key="1">
    <source>
        <dbReference type="SAM" id="MobiDB-lite"/>
    </source>
</evidence>
<evidence type="ECO:0000313" key="3">
    <source>
        <dbReference type="Proteomes" id="UP001302321"/>
    </source>
</evidence>
<organism evidence="2 3">
    <name type="scientific">Triangularia setosa</name>
    <dbReference type="NCBI Taxonomy" id="2587417"/>
    <lineage>
        <taxon>Eukaryota</taxon>
        <taxon>Fungi</taxon>
        <taxon>Dikarya</taxon>
        <taxon>Ascomycota</taxon>
        <taxon>Pezizomycotina</taxon>
        <taxon>Sordariomycetes</taxon>
        <taxon>Sordariomycetidae</taxon>
        <taxon>Sordariales</taxon>
        <taxon>Podosporaceae</taxon>
        <taxon>Triangularia</taxon>
    </lineage>
</organism>
<reference evidence="2" key="2">
    <citation type="submission" date="2023-05" db="EMBL/GenBank/DDBJ databases">
        <authorList>
            <consortium name="Lawrence Berkeley National Laboratory"/>
            <person name="Steindorff A."/>
            <person name="Hensen N."/>
            <person name="Bonometti L."/>
            <person name="Westerberg I."/>
            <person name="Brannstrom I.O."/>
            <person name="Guillou S."/>
            <person name="Cros-Aarteil S."/>
            <person name="Calhoun S."/>
            <person name="Haridas S."/>
            <person name="Kuo A."/>
            <person name="Mondo S."/>
            <person name="Pangilinan J."/>
            <person name="Riley R."/>
            <person name="Labutti K."/>
            <person name="Andreopoulos B."/>
            <person name="Lipzen A."/>
            <person name="Chen C."/>
            <person name="Yanf M."/>
            <person name="Daum C."/>
            <person name="Ng V."/>
            <person name="Clum A."/>
            <person name="Ohm R."/>
            <person name="Martin F."/>
            <person name="Silar P."/>
            <person name="Natvig D."/>
            <person name="Lalanne C."/>
            <person name="Gautier V."/>
            <person name="Ament-Velasquez S.L."/>
            <person name="Kruys A."/>
            <person name="Hutchinson M.I."/>
            <person name="Powell A.J."/>
            <person name="Barry K."/>
            <person name="Miller A.N."/>
            <person name="Grigoriev I.V."/>
            <person name="Debuchy R."/>
            <person name="Gladieux P."/>
            <person name="Thoren M.H."/>
            <person name="Johannesson H."/>
        </authorList>
    </citation>
    <scope>NUCLEOTIDE SEQUENCE</scope>
    <source>
        <strain evidence="2">CBS 892.96</strain>
    </source>
</reference>
<keyword evidence="3" id="KW-1185">Reference proteome</keyword>